<dbReference type="CDD" id="cd17477">
    <property type="entry name" value="MFS_YcaD_like"/>
    <property type="match status" value="1"/>
</dbReference>
<evidence type="ECO:0000256" key="2">
    <source>
        <dbReference type="ARBA" id="ARBA00022989"/>
    </source>
</evidence>
<evidence type="ECO:0000313" key="7">
    <source>
        <dbReference type="Proteomes" id="UP000223527"/>
    </source>
</evidence>
<keyword evidence="7" id="KW-1185">Reference proteome</keyword>
<comment type="caution">
    <text evidence="6">The sequence shown here is derived from an EMBL/GenBank/DDBJ whole genome shotgun (WGS) entry which is preliminary data.</text>
</comment>
<keyword evidence="3 4" id="KW-0472">Membrane</keyword>
<dbReference type="SUPFAM" id="SSF103473">
    <property type="entry name" value="MFS general substrate transporter"/>
    <property type="match status" value="1"/>
</dbReference>
<dbReference type="PANTHER" id="PTHR23521:SF3">
    <property type="entry name" value="MFS TRANSPORTER"/>
    <property type="match status" value="1"/>
</dbReference>
<evidence type="ECO:0000256" key="1">
    <source>
        <dbReference type="ARBA" id="ARBA00022692"/>
    </source>
</evidence>
<evidence type="ECO:0000259" key="5">
    <source>
        <dbReference type="PROSITE" id="PS50850"/>
    </source>
</evidence>
<keyword evidence="1 4" id="KW-0812">Transmembrane</keyword>
<dbReference type="InterPro" id="IPR020846">
    <property type="entry name" value="MFS_dom"/>
</dbReference>
<feature type="transmembrane region" description="Helical" evidence="4">
    <location>
        <begin position="77"/>
        <end position="96"/>
    </location>
</feature>
<feature type="transmembrane region" description="Helical" evidence="4">
    <location>
        <begin position="270"/>
        <end position="290"/>
    </location>
</feature>
<dbReference type="InterPro" id="IPR047200">
    <property type="entry name" value="MFS_YcaD-like"/>
</dbReference>
<dbReference type="InterPro" id="IPR036259">
    <property type="entry name" value="MFS_trans_sf"/>
</dbReference>
<feature type="transmembrane region" description="Helical" evidence="4">
    <location>
        <begin position="160"/>
        <end position="181"/>
    </location>
</feature>
<dbReference type="OrthoDB" id="9810614at2"/>
<feature type="transmembrane region" description="Helical" evidence="4">
    <location>
        <begin position="362"/>
        <end position="380"/>
    </location>
</feature>
<feature type="transmembrane region" description="Helical" evidence="4">
    <location>
        <begin position="201"/>
        <end position="225"/>
    </location>
</feature>
<reference evidence="6 7" key="1">
    <citation type="submission" date="2017-10" db="EMBL/GenBank/DDBJ databases">
        <authorList>
            <person name="Banno H."/>
            <person name="Chua N.-H."/>
        </authorList>
    </citation>
    <scope>NUCLEOTIDE SEQUENCE [LARGE SCALE GENOMIC DNA]</scope>
    <source>
        <strain evidence="6 7">YW11</strain>
    </source>
</reference>
<feature type="transmembrane region" description="Helical" evidence="4">
    <location>
        <begin position="329"/>
        <end position="350"/>
    </location>
</feature>
<dbReference type="GO" id="GO:0005886">
    <property type="term" value="C:plasma membrane"/>
    <property type="evidence" value="ECO:0007669"/>
    <property type="project" value="TreeGrafter"/>
</dbReference>
<dbReference type="EMBL" id="PDNU01000080">
    <property type="protein sequence ID" value="PHK92966.1"/>
    <property type="molecule type" value="Genomic_DNA"/>
</dbReference>
<organism evidence="6 7">
    <name type="scientific">Teichococcus rhizosphaerae</name>
    <dbReference type="NCBI Taxonomy" id="1335062"/>
    <lineage>
        <taxon>Bacteria</taxon>
        <taxon>Pseudomonadati</taxon>
        <taxon>Pseudomonadota</taxon>
        <taxon>Alphaproteobacteria</taxon>
        <taxon>Acetobacterales</taxon>
        <taxon>Roseomonadaceae</taxon>
        <taxon>Roseomonas</taxon>
    </lineage>
</organism>
<keyword evidence="2 4" id="KW-1133">Transmembrane helix</keyword>
<dbReference type="PANTHER" id="PTHR23521">
    <property type="entry name" value="TRANSPORTER MFS SUPERFAMILY"/>
    <property type="match status" value="1"/>
</dbReference>
<dbReference type="Proteomes" id="UP000223527">
    <property type="component" value="Unassembled WGS sequence"/>
</dbReference>
<protein>
    <recommendedName>
        <fullName evidence="5">Major facilitator superfamily (MFS) profile domain-containing protein</fullName>
    </recommendedName>
</protein>
<dbReference type="GO" id="GO:0022857">
    <property type="term" value="F:transmembrane transporter activity"/>
    <property type="evidence" value="ECO:0007669"/>
    <property type="project" value="InterPro"/>
</dbReference>
<gene>
    <name evidence="6" type="ORF">CR162_21065</name>
</gene>
<dbReference type="InterPro" id="IPR011701">
    <property type="entry name" value="MFS"/>
</dbReference>
<evidence type="ECO:0000256" key="3">
    <source>
        <dbReference type="ARBA" id="ARBA00023136"/>
    </source>
</evidence>
<proteinExistence type="predicted"/>
<name>A0A2C7A7E5_9PROT</name>
<feature type="transmembrane region" description="Helical" evidence="4">
    <location>
        <begin position="135"/>
        <end position="154"/>
    </location>
</feature>
<evidence type="ECO:0000313" key="6">
    <source>
        <dbReference type="EMBL" id="PHK92966.1"/>
    </source>
</evidence>
<feature type="transmembrane region" description="Helical" evidence="4">
    <location>
        <begin position="296"/>
        <end position="317"/>
    </location>
</feature>
<sequence>MPSSLVSTLATVFALLFGYALLQIGNTLQSSLLAVRGGLEGFTATEIGLVGSGFYVGLMLGSLRGGRLVRMVGHTRAFAALAAVASMAPLLHLLVMDPWVWPVTRALTGFCFAGLFIVVESWLNGAASSSVRGQILSIYGMTGMIAGVAGQMLLTAAAPGGFVLFCVISMIISFALVPVVLSRAQAPAQTEGDAALDLGRLYGQSPFGVVAAFLSGISTGAYYTLGPLFAQRLGLDAAAVAVFMACGSLGGFAATWPMGWLSDRIDRRGLIVGLALLASAALLSMVLLVPEDPPRWLAYSLVALFGAMVIPGYSLILAHVNDHVQPGEFAAASGGLLILWGAGSALGPIIGGTAMSMLGNPGLGWLILAAQLLIALWGLYRMRQRAAPEVKEDFLVMPVQPVSTELVAVAQEAAVEREEVAAQEAAAEDAAAEKAADAALLAGVGEPHPGR</sequence>
<accession>A0A2C7A7E5</accession>
<dbReference type="AlphaFoldDB" id="A0A2C7A7E5"/>
<dbReference type="PROSITE" id="PS50850">
    <property type="entry name" value="MFS"/>
    <property type="match status" value="1"/>
</dbReference>
<dbReference type="Pfam" id="PF07690">
    <property type="entry name" value="MFS_1"/>
    <property type="match status" value="1"/>
</dbReference>
<feature type="domain" description="Major facilitator superfamily (MFS) profile" evidence="5">
    <location>
        <begin position="6"/>
        <end position="387"/>
    </location>
</feature>
<feature type="transmembrane region" description="Helical" evidence="4">
    <location>
        <begin position="102"/>
        <end position="123"/>
    </location>
</feature>
<evidence type="ECO:0000256" key="4">
    <source>
        <dbReference type="SAM" id="Phobius"/>
    </source>
</evidence>
<feature type="transmembrane region" description="Helical" evidence="4">
    <location>
        <begin position="46"/>
        <end position="65"/>
    </location>
</feature>
<feature type="transmembrane region" description="Helical" evidence="4">
    <location>
        <begin position="237"/>
        <end position="258"/>
    </location>
</feature>
<dbReference type="Gene3D" id="1.20.1250.20">
    <property type="entry name" value="MFS general substrate transporter like domains"/>
    <property type="match status" value="2"/>
</dbReference>
<dbReference type="RefSeq" id="WP_099097449.1">
    <property type="nucleotide sequence ID" value="NZ_PDNU01000080.1"/>
</dbReference>